<organism evidence="1 2">
    <name type="scientific">Wenyingzhuangia fucanilytica</name>
    <dbReference type="NCBI Taxonomy" id="1790137"/>
    <lineage>
        <taxon>Bacteria</taxon>
        <taxon>Pseudomonadati</taxon>
        <taxon>Bacteroidota</taxon>
        <taxon>Flavobacteriia</taxon>
        <taxon>Flavobacteriales</taxon>
        <taxon>Flavobacteriaceae</taxon>
        <taxon>Wenyingzhuangia</taxon>
    </lineage>
</organism>
<name>A0A1B1Y692_9FLAO</name>
<dbReference type="KEGG" id="wfu:AXE80_08180"/>
<dbReference type="Proteomes" id="UP000092967">
    <property type="component" value="Chromosome"/>
</dbReference>
<dbReference type="RefSeq" id="WP_068826192.1">
    <property type="nucleotide sequence ID" value="NZ_CP014224.1"/>
</dbReference>
<proteinExistence type="predicted"/>
<dbReference type="AlphaFoldDB" id="A0A1B1Y692"/>
<evidence type="ECO:0000313" key="2">
    <source>
        <dbReference type="Proteomes" id="UP000092967"/>
    </source>
</evidence>
<dbReference type="OrthoDB" id="3078320at2"/>
<keyword evidence="2" id="KW-1185">Reference proteome</keyword>
<sequence>MIEVNNFSKDLFVKAKAFEIFRNECKDYLQKVNMNFDKFTIVGHDSFIGYVTEAVISDYFLNSFNNVKVSSWEKNHDIKRIIEIIESNDYSSESSSLVKEYFYDKWDIKIEINNKTLYCDVKTAYTAKKPNQNWVFMYPVVQASKEGKDFMILVYYIVSDIKNIESLKKLIIVGSITTDVINECKIIKAGEKTRFGTVSQIDNYLTELSKHYKPISSQIL</sequence>
<dbReference type="STRING" id="1790137.AXE80_08180"/>
<evidence type="ECO:0008006" key="3">
    <source>
        <dbReference type="Google" id="ProtNLM"/>
    </source>
</evidence>
<dbReference type="EMBL" id="CP014224">
    <property type="protein sequence ID" value="ANW96258.1"/>
    <property type="molecule type" value="Genomic_DNA"/>
</dbReference>
<accession>A0A1B1Y692</accession>
<reference evidence="1 2" key="1">
    <citation type="submission" date="2016-02" db="EMBL/GenBank/DDBJ databases">
        <authorList>
            <person name="Wen L."/>
            <person name="He K."/>
            <person name="Yang H."/>
        </authorList>
    </citation>
    <scope>NUCLEOTIDE SEQUENCE [LARGE SCALE GENOMIC DNA]</scope>
    <source>
        <strain evidence="1 2">CZ1127</strain>
    </source>
</reference>
<gene>
    <name evidence="1" type="ORF">AXE80_08180</name>
</gene>
<protein>
    <recommendedName>
        <fullName evidence="3">Restriction endonuclease</fullName>
    </recommendedName>
</protein>
<evidence type="ECO:0000313" key="1">
    <source>
        <dbReference type="EMBL" id="ANW96258.1"/>
    </source>
</evidence>